<dbReference type="Proteomes" id="UP000248706">
    <property type="component" value="Unassembled WGS sequence"/>
</dbReference>
<dbReference type="RefSeq" id="WP_112428465.1">
    <property type="nucleotide sequence ID" value="NZ_MCIF01000002.1"/>
</dbReference>
<dbReference type="CDD" id="cd06583">
    <property type="entry name" value="PGRP"/>
    <property type="match status" value="1"/>
</dbReference>
<dbReference type="InterPro" id="IPR036505">
    <property type="entry name" value="Amidase/PGRP_sf"/>
</dbReference>
<feature type="coiled-coil region" evidence="5">
    <location>
        <begin position="208"/>
        <end position="242"/>
    </location>
</feature>
<keyword evidence="9" id="KW-1185">Reference proteome</keyword>
<dbReference type="SUPFAM" id="SSF55846">
    <property type="entry name" value="N-acetylmuramoyl-L-alanine amidase-like"/>
    <property type="match status" value="1"/>
</dbReference>
<dbReference type="PANTHER" id="PTHR30417:SF1">
    <property type="entry name" value="N-ACETYLMURAMOYL-L-ALANINE AMIDASE AMID"/>
    <property type="match status" value="1"/>
</dbReference>
<evidence type="ECO:0000256" key="2">
    <source>
        <dbReference type="ARBA" id="ARBA00011901"/>
    </source>
</evidence>
<feature type="region of interest" description="Disordered" evidence="6">
    <location>
        <begin position="180"/>
        <end position="202"/>
    </location>
</feature>
<dbReference type="InterPro" id="IPR002502">
    <property type="entry name" value="Amidase_domain"/>
</dbReference>
<accession>A0A328VKF9</accession>
<feature type="compositionally biased region" description="Polar residues" evidence="6">
    <location>
        <begin position="189"/>
        <end position="201"/>
    </location>
</feature>
<evidence type="ECO:0000313" key="9">
    <source>
        <dbReference type="Proteomes" id="UP000248706"/>
    </source>
</evidence>
<dbReference type="EMBL" id="MCIF01000002">
    <property type="protein sequence ID" value="RAQ95604.1"/>
    <property type="molecule type" value="Genomic_DNA"/>
</dbReference>
<keyword evidence="5" id="KW-0175">Coiled coil</keyword>
<dbReference type="GO" id="GO:0009254">
    <property type="term" value="P:peptidoglycan turnover"/>
    <property type="evidence" value="ECO:0007669"/>
    <property type="project" value="TreeGrafter"/>
</dbReference>
<evidence type="ECO:0000256" key="1">
    <source>
        <dbReference type="ARBA" id="ARBA00001561"/>
    </source>
</evidence>
<evidence type="ECO:0000313" key="8">
    <source>
        <dbReference type="EMBL" id="RAQ95604.1"/>
    </source>
</evidence>
<keyword evidence="3" id="KW-0378">Hydrolase</keyword>
<dbReference type="AlphaFoldDB" id="A0A328VKF9"/>
<comment type="catalytic activity">
    <reaction evidence="1">
        <text>Hydrolyzes the link between N-acetylmuramoyl residues and L-amino acid residues in certain cell-wall glycopeptides.</text>
        <dbReference type="EC" id="3.5.1.28"/>
    </reaction>
</comment>
<dbReference type="SMART" id="SM00644">
    <property type="entry name" value="Ami_2"/>
    <property type="match status" value="1"/>
</dbReference>
<dbReference type="GO" id="GO:0009253">
    <property type="term" value="P:peptidoglycan catabolic process"/>
    <property type="evidence" value="ECO:0007669"/>
    <property type="project" value="InterPro"/>
</dbReference>
<evidence type="ECO:0000256" key="3">
    <source>
        <dbReference type="ARBA" id="ARBA00022801"/>
    </source>
</evidence>
<comment type="caution">
    <text evidence="8">The sequence shown here is derived from an EMBL/GenBank/DDBJ whole genome shotgun (WGS) entry which is preliminary data.</text>
</comment>
<keyword evidence="4" id="KW-0961">Cell wall biogenesis/degradation</keyword>
<dbReference type="PANTHER" id="PTHR30417">
    <property type="entry name" value="N-ACETYLMURAMOYL-L-ALANINE AMIDASE AMID"/>
    <property type="match status" value="1"/>
</dbReference>
<reference evidence="8 9" key="1">
    <citation type="submission" date="2016-08" db="EMBL/GenBank/DDBJ databases">
        <title>Analysis of Carbohydrate Active Enzymes in Thermogemmatispora T81 Reveals Carbohydrate Degradation Ability.</title>
        <authorList>
            <person name="Tomazini A."/>
            <person name="Lal S."/>
            <person name="Stott M."/>
            <person name="Henrissat B."/>
            <person name="Polikarpov I."/>
            <person name="Sparling R."/>
            <person name="Levin D.B."/>
        </authorList>
    </citation>
    <scope>NUCLEOTIDE SEQUENCE [LARGE SCALE GENOMIC DNA]</scope>
    <source>
        <strain evidence="8 9">T81</strain>
    </source>
</reference>
<name>A0A328VKF9_9CHLR</name>
<evidence type="ECO:0000256" key="5">
    <source>
        <dbReference type="SAM" id="Coils"/>
    </source>
</evidence>
<gene>
    <name evidence="8" type="ORF">A4R35_08670</name>
</gene>
<dbReference type="GO" id="GO:0071555">
    <property type="term" value="P:cell wall organization"/>
    <property type="evidence" value="ECO:0007669"/>
    <property type="project" value="UniProtKB-KW"/>
</dbReference>
<organism evidence="8 9">
    <name type="scientific">Thermogemmatispora tikiterensis</name>
    <dbReference type="NCBI Taxonomy" id="1825093"/>
    <lineage>
        <taxon>Bacteria</taxon>
        <taxon>Bacillati</taxon>
        <taxon>Chloroflexota</taxon>
        <taxon>Ktedonobacteria</taxon>
        <taxon>Thermogemmatisporales</taxon>
        <taxon>Thermogemmatisporaceae</taxon>
        <taxon>Thermogemmatispora</taxon>
    </lineage>
</organism>
<sequence length="253" mass="28601">MDEPGALWRPSPHYFAGRRGERPRWIIVHGTAGFATAEEVVAFFQRPETEASTHYLIARDGRIFQLVREADAAWGNGAVSRGHDRWWRTISNPNYVTLSIEHHKLRRDNGDELTEAQKQASFLLIDHLCERHGIPRRRADAQGGITGHFSLDPQGRSYCPGPYPWDELFAYLARNGQSQAAGGIRPTPQMLSQPPDHTSTVADRDSVCVALRQQLEELREVAADFQRRLINAELELARLQGQEKPPGSRPPKR</sequence>
<dbReference type="GO" id="GO:0008745">
    <property type="term" value="F:N-acetylmuramoyl-L-alanine amidase activity"/>
    <property type="evidence" value="ECO:0007669"/>
    <property type="project" value="UniProtKB-EC"/>
</dbReference>
<dbReference type="InterPro" id="IPR051206">
    <property type="entry name" value="NAMLAA_amidase_2"/>
</dbReference>
<dbReference type="Pfam" id="PF01510">
    <property type="entry name" value="Amidase_2"/>
    <property type="match status" value="1"/>
</dbReference>
<proteinExistence type="predicted"/>
<feature type="domain" description="N-acetylmuramoyl-L-alanine amidase" evidence="7">
    <location>
        <begin position="11"/>
        <end position="161"/>
    </location>
</feature>
<evidence type="ECO:0000259" key="7">
    <source>
        <dbReference type="SMART" id="SM00644"/>
    </source>
</evidence>
<evidence type="ECO:0000256" key="6">
    <source>
        <dbReference type="SAM" id="MobiDB-lite"/>
    </source>
</evidence>
<protein>
    <recommendedName>
        <fullName evidence="2">N-acetylmuramoyl-L-alanine amidase</fullName>
        <ecNumber evidence="2">3.5.1.28</ecNumber>
    </recommendedName>
</protein>
<evidence type="ECO:0000256" key="4">
    <source>
        <dbReference type="ARBA" id="ARBA00023316"/>
    </source>
</evidence>
<dbReference type="Gene3D" id="3.40.80.10">
    <property type="entry name" value="Peptidoglycan recognition protein-like"/>
    <property type="match status" value="1"/>
</dbReference>
<dbReference type="OrthoDB" id="9794294at2"/>
<dbReference type="EC" id="3.5.1.28" evidence="2"/>